<comment type="caution">
    <text evidence="1">The sequence shown here is derived from an EMBL/GenBank/DDBJ whole genome shotgun (WGS) entry which is preliminary data.</text>
</comment>
<reference evidence="1" key="1">
    <citation type="submission" date="2021-06" db="EMBL/GenBank/DDBJ databases">
        <authorList>
            <person name="Kallberg Y."/>
            <person name="Tangrot J."/>
            <person name="Rosling A."/>
        </authorList>
    </citation>
    <scope>NUCLEOTIDE SEQUENCE</scope>
    <source>
        <strain evidence="1">IL203A</strain>
    </source>
</reference>
<feature type="non-terminal residue" evidence="1">
    <location>
        <position position="115"/>
    </location>
</feature>
<name>A0ACA9QCI1_9GLOM</name>
<dbReference type="Proteomes" id="UP000789702">
    <property type="component" value="Unassembled WGS sequence"/>
</dbReference>
<sequence length="115" mass="13558">MGSQLWTIFRQPFKTSHDSAIIQQINPGDVILWDKRFFIGLDKNIPLSHESSIFKVRRFCESDIHQFFKMNSTIESQKRFRYYLSQVSPIGRYTIPVLISQDKHMKHVVSEKLIG</sequence>
<accession>A0ACA9QCI1</accession>
<keyword evidence="2" id="KW-1185">Reference proteome</keyword>
<dbReference type="EMBL" id="CAJVPU010043358">
    <property type="protein sequence ID" value="CAG8745551.1"/>
    <property type="molecule type" value="Genomic_DNA"/>
</dbReference>
<protein>
    <submittedName>
        <fullName evidence="1">3304_t:CDS:1</fullName>
    </submittedName>
</protein>
<proteinExistence type="predicted"/>
<evidence type="ECO:0000313" key="2">
    <source>
        <dbReference type="Proteomes" id="UP000789702"/>
    </source>
</evidence>
<gene>
    <name evidence="1" type="ORF">DHETER_LOCUS14318</name>
</gene>
<organism evidence="1 2">
    <name type="scientific">Dentiscutata heterogama</name>
    <dbReference type="NCBI Taxonomy" id="1316150"/>
    <lineage>
        <taxon>Eukaryota</taxon>
        <taxon>Fungi</taxon>
        <taxon>Fungi incertae sedis</taxon>
        <taxon>Mucoromycota</taxon>
        <taxon>Glomeromycotina</taxon>
        <taxon>Glomeromycetes</taxon>
        <taxon>Diversisporales</taxon>
        <taxon>Gigasporaceae</taxon>
        <taxon>Dentiscutata</taxon>
    </lineage>
</organism>
<evidence type="ECO:0000313" key="1">
    <source>
        <dbReference type="EMBL" id="CAG8745551.1"/>
    </source>
</evidence>